<accession>A0AAV7R3Z7</accession>
<organism evidence="2 3">
    <name type="scientific">Pleurodeles waltl</name>
    <name type="common">Iberian ribbed newt</name>
    <dbReference type="NCBI Taxonomy" id="8319"/>
    <lineage>
        <taxon>Eukaryota</taxon>
        <taxon>Metazoa</taxon>
        <taxon>Chordata</taxon>
        <taxon>Craniata</taxon>
        <taxon>Vertebrata</taxon>
        <taxon>Euteleostomi</taxon>
        <taxon>Amphibia</taxon>
        <taxon>Batrachia</taxon>
        <taxon>Caudata</taxon>
        <taxon>Salamandroidea</taxon>
        <taxon>Salamandridae</taxon>
        <taxon>Pleurodelinae</taxon>
        <taxon>Pleurodeles</taxon>
    </lineage>
</organism>
<evidence type="ECO:0000256" key="1">
    <source>
        <dbReference type="SAM" id="MobiDB-lite"/>
    </source>
</evidence>
<evidence type="ECO:0000313" key="2">
    <source>
        <dbReference type="EMBL" id="KAJ1147256.1"/>
    </source>
</evidence>
<dbReference type="EMBL" id="JANPWB010000009">
    <property type="protein sequence ID" value="KAJ1147256.1"/>
    <property type="molecule type" value="Genomic_DNA"/>
</dbReference>
<protein>
    <submittedName>
        <fullName evidence="2">Uncharacterized protein</fullName>
    </submittedName>
</protein>
<feature type="region of interest" description="Disordered" evidence="1">
    <location>
        <begin position="17"/>
        <end position="89"/>
    </location>
</feature>
<comment type="caution">
    <text evidence="2">The sequence shown here is derived from an EMBL/GenBank/DDBJ whole genome shotgun (WGS) entry which is preliminary data.</text>
</comment>
<sequence length="89" mass="9251">MRSCSRSQSEAARWLRLNNAAPVPGQRGSVSTCTAAAPGLTPPTGSGAPGRPEALTGSVRRYPGARGQRKPVPGCSKQQILPQATRNIV</sequence>
<dbReference type="AlphaFoldDB" id="A0AAV7R3Z7"/>
<proteinExistence type="predicted"/>
<reference evidence="2" key="1">
    <citation type="journal article" date="2022" name="bioRxiv">
        <title>Sequencing and chromosome-scale assembly of the giantPleurodeles waltlgenome.</title>
        <authorList>
            <person name="Brown T."/>
            <person name="Elewa A."/>
            <person name="Iarovenko S."/>
            <person name="Subramanian E."/>
            <person name="Araus A.J."/>
            <person name="Petzold A."/>
            <person name="Susuki M."/>
            <person name="Suzuki K.-i.T."/>
            <person name="Hayashi T."/>
            <person name="Toyoda A."/>
            <person name="Oliveira C."/>
            <person name="Osipova E."/>
            <person name="Leigh N.D."/>
            <person name="Simon A."/>
            <person name="Yun M.H."/>
        </authorList>
    </citation>
    <scope>NUCLEOTIDE SEQUENCE</scope>
    <source>
        <strain evidence="2">20211129_DDA</strain>
        <tissue evidence="2">Liver</tissue>
    </source>
</reference>
<gene>
    <name evidence="2" type="ORF">NDU88_000137</name>
</gene>
<feature type="compositionally biased region" description="Polar residues" evidence="1">
    <location>
        <begin position="76"/>
        <end position="89"/>
    </location>
</feature>
<keyword evidence="3" id="KW-1185">Reference proteome</keyword>
<name>A0AAV7R3Z7_PLEWA</name>
<dbReference type="Proteomes" id="UP001066276">
    <property type="component" value="Chromosome 5"/>
</dbReference>
<evidence type="ECO:0000313" key="3">
    <source>
        <dbReference type="Proteomes" id="UP001066276"/>
    </source>
</evidence>